<reference evidence="3" key="1">
    <citation type="submission" date="2017-09" db="EMBL/GenBank/DDBJ databases">
        <authorList>
            <person name="Varghese N."/>
            <person name="Submissions S."/>
        </authorList>
    </citation>
    <scope>NUCLEOTIDE SEQUENCE [LARGE SCALE GENOMIC DNA]</scope>
    <source>
        <strain evidence="3">DSM 44270</strain>
    </source>
</reference>
<feature type="region of interest" description="Disordered" evidence="1">
    <location>
        <begin position="940"/>
        <end position="975"/>
    </location>
</feature>
<dbReference type="SUPFAM" id="SSF55486">
    <property type="entry name" value="Metalloproteases ('zincins'), catalytic domain"/>
    <property type="match status" value="1"/>
</dbReference>
<dbReference type="EMBL" id="OCNK01000001">
    <property type="protein sequence ID" value="SOD93812.1"/>
    <property type="molecule type" value="Genomic_DNA"/>
</dbReference>
<dbReference type="RefSeq" id="WP_097182289.1">
    <property type="nucleotide sequence ID" value="NZ_OCNK01000001.1"/>
</dbReference>
<dbReference type="AlphaFoldDB" id="A0A286GE92"/>
<name>A0A286GE92_9ACTN</name>
<proteinExistence type="predicted"/>
<dbReference type="Pfam" id="PF08310">
    <property type="entry name" value="LGFP"/>
    <property type="match status" value="9"/>
</dbReference>
<dbReference type="InterPro" id="IPR013207">
    <property type="entry name" value="LGFP"/>
</dbReference>
<gene>
    <name evidence="2" type="ORF">SAMN06272739_0439</name>
</gene>
<evidence type="ECO:0000256" key="1">
    <source>
        <dbReference type="SAM" id="MobiDB-lite"/>
    </source>
</evidence>
<keyword evidence="3" id="KW-1185">Reference proteome</keyword>
<feature type="compositionally biased region" description="Polar residues" evidence="1">
    <location>
        <begin position="952"/>
        <end position="975"/>
    </location>
</feature>
<feature type="region of interest" description="Disordered" evidence="1">
    <location>
        <begin position="374"/>
        <end position="395"/>
    </location>
</feature>
<sequence length="975" mass="100037">MVGELVVAWPEHEDHREAEERAEHGPLTWIETPDGDAVRVPVDALTQDLADELPEEGETADALPAGATVEVVLGGEVADEATVEDGLMPARDVIAAEVVQAPPAEVTPTLPAGVTNQVTVVMVELAGTGRDGTGLADVVAAVDGPVRDFWLEQSDGAVDIDVTAQHDWITTDVGCGTPSLLWNDIAGRVGFVSGPGKHLLLYISNLPASQTRCHYGLAEVGSSPATGGRSYVRGTATSVIAHELGHNFGLGHSSGLQCDRAVDTGTCQTVSYRDFYDVMGISWDEVGSLNAPQAARIGLLSGAAVQAVAAPVSAPTTVTLNAQGTRTGTRAVRLTDRSGSVWWLEYRSASGRDSWLGTAANRYGLDAGVQLRRSSGSPDTSILLDGSPSPSGDWSVDTRASFPVDRTITVAGGDFAVRVESVSPTTAEVTIARGVTPGAITAITSAYDRSGGLDGPLGYPTTSEICGLQDGGCMRSYDHGAISYSPATGARVLHGPIHAAWAAAGAERGTVGYPVTDTICGGRDAGCHQIFQRAWMYDSAGTDATVVRGGLRVKWAATGAEWGVLGYPTAGERCGLPGGGCSQAFSGGSVVWSPVQGARAMRGPIAAHWAATGGVQSIGYPVSDTVCGGRDAGCHQVFERGMAFVSSGTPATFVFGGIREKWAATGAEWGVLGYPTAGERCGLPGGGCSQAFSGGSVVWSPVQGARLMRGPIAAHWASTGGARTIGYPVSDTVCGGRNAGCHQVFERGMAFVSSGTPATFVFGGIREKWAATGAEWGVLGYPTAGERCGIAGGGCSQAFSGGSIVWSPTQGGRVMRGPIAAHWAAPGGVQAVGYPVSDTVCGGRNAGCHQVFERGMGYVSSGTDAAFVVGRIRDKWAATGAEWGVLGYPTADQRCGLASEGCAQAFAGGSVYWSPGTGAHSVRGAIGEAWAAADAEQGSLGYPREDERTIPGGSSQRFTGGTLTRSASTGVVTRS</sequence>
<dbReference type="Proteomes" id="UP000219482">
    <property type="component" value="Unassembled WGS sequence"/>
</dbReference>
<organism evidence="2 3">
    <name type="scientific">Blastococcus haudaquaticus</name>
    <dbReference type="NCBI Taxonomy" id="1938745"/>
    <lineage>
        <taxon>Bacteria</taxon>
        <taxon>Bacillati</taxon>
        <taxon>Actinomycetota</taxon>
        <taxon>Actinomycetes</taxon>
        <taxon>Geodermatophilales</taxon>
        <taxon>Geodermatophilaceae</taxon>
        <taxon>Blastococcus</taxon>
    </lineage>
</organism>
<protein>
    <submittedName>
        <fullName evidence="2">LGFP repeat-containing protein</fullName>
    </submittedName>
</protein>
<dbReference type="OrthoDB" id="3758789at2"/>
<evidence type="ECO:0000313" key="3">
    <source>
        <dbReference type="Proteomes" id="UP000219482"/>
    </source>
</evidence>
<accession>A0A286GE92</accession>
<evidence type="ECO:0000313" key="2">
    <source>
        <dbReference type="EMBL" id="SOD93812.1"/>
    </source>
</evidence>